<sequence>MSIRLIVKHPDPVLRERAQEVTKFNANLHKLLDDMADTMYDADGVGLAAPQIGISKRVIVVDVGDEHELIEMVNPEIVLTEGEQLGPEGCLSIPGLQGDVKRANRTVIQGQDRHGKPIQYDSTEFLSRAFQHEIDHLNGVLFIDMAESVYEARKPEEQEPDKDQDQEQDGD</sequence>
<evidence type="ECO:0000256" key="1">
    <source>
        <dbReference type="ARBA" id="ARBA00010759"/>
    </source>
</evidence>
<feature type="active site" evidence="2">
    <location>
        <position position="133"/>
    </location>
</feature>
<dbReference type="InterPro" id="IPR036821">
    <property type="entry name" value="Peptide_deformylase_sf"/>
</dbReference>
<dbReference type="GO" id="GO:0042586">
    <property type="term" value="F:peptide deformylase activity"/>
    <property type="evidence" value="ECO:0007669"/>
    <property type="project" value="UniProtKB-EC"/>
</dbReference>
<comment type="catalytic activity">
    <reaction evidence="2">
        <text>N-terminal N-formyl-L-methionyl-[peptide] + H2O = N-terminal L-methionyl-[peptide] + formate</text>
        <dbReference type="Rhea" id="RHEA:24420"/>
        <dbReference type="Rhea" id="RHEA-COMP:10639"/>
        <dbReference type="Rhea" id="RHEA-COMP:10640"/>
        <dbReference type="ChEBI" id="CHEBI:15377"/>
        <dbReference type="ChEBI" id="CHEBI:15740"/>
        <dbReference type="ChEBI" id="CHEBI:49298"/>
        <dbReference type="ChEBI" id="CHEBI:64731"/>
        <dbReference type="EC" id="3.5.1.88"/>
    </reaction>
</comment>
<dbReference type="NCBIfam" id="NF001159">
    <property type="entry name" value="PRK00150.1-3"/>
    <property type="match status" value="1"/>
</dbReference>
<evidence type="ECO:0000256" key="2">
    <source>
        <dbReference type="HAMAP-Rule" id="MF_00163"/>
    </source>
</evidence>
<dbReference type="PANTHER" id="PTHR10458">
    <property type="entry name" value="PEPTIDE DEFORMYLASE"/>
    <property type="match status" value="1"/>
</dbReference>
<comment type="caution">
    <text evidence="4">The sequence shown here is derived from an EMBL/GenBank/DDBJ whole genome shotgun (WGS) entry which is preliminary data.</text>
</comment>
<keyword evidence="5" id="KW-1185">Reference proteome</keyword>
<name>A0ABW2FAX9_9BACL</name>
<keyword evidence="2" id="KW-0408">Iron</keyword>
<comment type="similarity">
    <text evidence="1 2">Belongs to the polypeptide deformylase family.</text>
</comment>
<protein>
    <recommendedName>
        <fullName evidence="2">Peptide deformylase</fullName>
        <shortName evidence="2">PDF</shortName>
        <ecNumber evidence="2">3.5.1.88</ecNumber>
    </recommendedName>
    <alternativeName>
        <fullName evidence="2">Polypeptide deformylase</fullName>
    </alternativeName>
</protein>
<proteinExistence type="inferred from homology"/>
<evidence type="ECO:0000313" key="4">
    <source>
        <dbReference type="EMBL" id="MFC7149029.1"/>
    </source>
</evidence>
<dbReference type="PANTHER" id="PTHR10458:SF22">
    <property type="entry name" value="PEPTIDE DEFORMYLASE"/>
    <property type="match status" value="1"/>
</dbReference>
<keyword evidence="2 4" id="KW-0378">Hydrolase</keyword>
<dbReference type="NCBIfam" id="TIGR00079">
    <property type="entry name" value="pept_deformyl"/>
    <property type="match status" value="1"/>
</dbReference>
<evidence type="ECO:0000256" key="3">
    <source>
        <dbReference type="SAM" id="MobiDB-lite"/>
    </source>
</evidence>
<keyword evidence="2" id="KW-0648">Protein biosynthesis</keyword>
<dbReference type="PRINTS" id="PR01576">
    <property type="entry name" value="PDEFORMYLASE"/>
</dbReference>
<dbReference type="CDD" id="cd00487">
    <property type="entry name" value="Pep_deformylase"/>
    <property type="match status" value="1"/>
</dbReference>
<feature type="binding site" evidence="2">
    <location>
        <position position="132"/>
    </location>
    <ligand>
        <name>Fe cation</name>
        <dbReference type="ChEBI" id="CHEBI:24875"/>
    </ligand>
</feature>
<dbReference type="HAMAP" id="MF_00163">
    <property type="entry name" value="Pep_deformylase"/>
    <property type="match status" value="1"/>
</dbReference>
<feature type="binding site" evidence="2">
    <location>
        <position position="90"/>
    </location>
    <ligand>
        <name>Fe cation</name>
        <dbReference type="ChEBI" id="CHEBI:24875"/>
    </ligand>
</feature>
<feature type="binding site" evidence="2">
    <location>
        <position position="136"/>
    </location>
    <ligand>
        <name>Fe cation</name>
        <dbReference type="ChEBI" id="CHEBI:24875"/>
    </ligand>
</feature>
<gene>
    <name evidence="2 4" type="primary">def</name>
    <name evidence="4" type="ORF">ACFQMJ_10860</name>
</gene>
<comment type="cofactor">
    <cofactor evidence="2">
        <name>Fe(2+)</name>
        <dbReference type="ChEBI" id="CHEBI:29033"/>
    </cofactor>
    <text evidence="2">Binds 1 Fe(2+) ion.</text>
</comment>
<organism evidence="4 5">
    <name type="scientific">Cohnella cellulosilytica</name>
    <dbReference type="NCBI Taxonomy" id="986710"/>
    <lineage>
        <taxon>Bacteria</taxon>
        <taxon>Bacillati</taxon>
        <taxon>Bacillota</taxon>
        <taxon>Bacilli</taxon>
        <taxon>Bacillales</taxon>
        <taxon>Paenibacillaceae</taxon>
        <taxon>Cohnella</taxon>
    </lineage>
</organism>
<reference evidence="5" key="1">
    <citation type="journal article" date="2019" name="Int. J. Syst. Evol. Microbiol.">
        <title>The Global Catalogue of Microorganisms (GCM) 10K type strain sequencing project: providing services to taxonomists for standard genome sequencing and annotation.</title>
        <authorList>
            <consortium name="The Broad Institute Genomics Platform"/>
            <consortium name="The Broad Institute Genome Sequencing Center for Infectious Disease"/>
            <person name="Wu L."/>
            <person name="Ma J."/>
        </authorList>
    </citation>
    <scope>NUCLEOTIDE SEQUENCE [LARGE SCALE GENOMIC DNA]</scope>
    <source>
        <strain evidence="5">KCTC 12907</strain>
    </source>
</reference>
<dbReference type="EC" id="3.5.1.88" evidence="2"/>
<dbReference type="EMBL" id="JBHTAI010000006">
    <property type="protein sequence ID" value="MFC7149029.1"/>
    <property type="molecule type" value="Genomic_DNA"/>
</dbReference>
<evidence type="ECO:0000313" key="5">
    <source>
        <dbReference type="Proteomes" id="UP001596378"/>
    </source>
</evidence>
<feature type="region of interest" description="Disordered" evidence="3">
    <location>
        <begin position="151"/>
        <end position="171"/>
    </location>
</feature>
<comment type="function">
    <text evidence="2">Removes the formyl group from the N-terminal Met of newly synthesized proteins. Requires at least a dipeptide for an efficient rate of reaction. N-terminal L-methionine is a prerequisite for activity but the enzyme has broad specificity at other positions.</text>
</comment>
<feature type="compositionally biased region" description="Basic and acidic residues" evidence="3">
    <location>
        <begin position="151"/>
        <end position="165"/>
    </location>
</feature>
<dbReference type="PIRSF" id="PIRSF004749">
    <property type="entry name" value="Pep_def"/>
    <property type="match status" value="1"/>
</dbReference>
<keyword evidence="2" id="KW-0479">Metal-binding</keyword>
<dbReference type="Proteomes" id="UP001596378">
    <property type="component" value="Unassembled WGS sequence"/>
</dbReference>
<dbReference type="Pfam" id="PF01327">
    <property type="entry name" value="Pep_deformylase"/>
    <property type="match status" value="1"/>
</dbReference>
<accession>A0ABW2FAX9</accession>
<dbReference type="InterPro" id="IPR023635">
    <property type="entry name" value="Peptide_deformylase"/>
</dbReference>
<dbReference type="SUPFAM" id="SSF56420">
    <property type="entry name" value="Peptide deformylase"/>
    <property type="match status" value="1"/>
</dbReference>
<dbReference type="Gene3D" id="3.90.45.10">
    <property type="entry name" value="Peptide deformylase"/>
    <property type="match status" value="1"/>
</dbReference>
<dbReference type="RefSeq" id="WP_378053860.1">
    <property type="nucleotide sequence ID" value="NZ_JBHMDN010000079.1"/>
</dbReference>